<evidence type="ECO:0000313" key="3">
    <source>
        <dbReference type="Proteomes" id="UP000640052"/>
    </source>
</evidence>
<feature type="region of interest" description="Disordered" evidence="1">
    <location>
        <begin position="150"/>
        <end position="169"/>
    </location>
</feature>
<protein>
    <submittedName>
        <fullName evidence="2">Uncharacterized protein</fullName>
    </submittedName>
</protein>
<comment type="caution">
    <text evidence="2">The sequence shown here is derived from an EMBL/GenBank/DDBJ whole genome shotgun (WGS) entry which is preliminary data.</text>
</comment>
<evidence type="ECO:0000313" key="2">
    <source>
        <dbReference type="EMBL" id="GIH25146.1"/>
    </source>
</evidence>
<reference evidence="2" key="1">
    <citation type="submission" date="2021-01" db="EMBL/GenBank/DDBJ databases">
        <title>Whole genome shotgun sequence of Acrocarpospora phusangensis NBRC 108782.</title>
        <authorList>
            <person name="Komaki H."/>
            <person name="Tamura T."/>
        </authorList>
    </citation>
    <scope>NUCLEOTIDE SEQUENCE</scope>
    <source>
        <strain evidence="2">NBRC 108782</strain>
    </source>
</reference>
<dbReference type="Proteomes" id="UP000640052">
    <property type="component" value="Unassembled WGS sequence"/>
</dbReference>
<accession>A0A919QBU5</accession>
<feature type="region of interest" description="Disordered" evidence="1">
    <location>
        <begin position="1"/>
        <end position="44"/>
    </location>
</feature>
<dbReference type="RefSeq" id="WP_204041873.1">
    <property type="nucleotide sequence ID" value="NZ_BOOA01000025.1"/>
</dbReference>
<dbReference type="AlphaFoldDB" id="A0A919QBU5"/>
<organism evidence="2 3">
    <name type="scientific">Acrocarpospora phusangensis</name>
    <dbReference type="NCBI Taxonomy" id="1070424"/>
    <lineage>
        <taxon>Bacteria</taxon>
        <taxon>Bacillati</taxon>
        <taxon>Actinomycetota</taxon>
        <taxon>Actinomycetes</taxon>
        <taxon>Streptosporangiales</taxon>
        <taxon>Streptosporangiaceae</taxon>
        <taxon>Acrocarpospora</taxon>
    </lineage>
</organism>
<dbReference type="EMBL" id="BOOA01000025">
    <property type="protein sequence ID" value="GIH25146.1"/>
    <property type="molecule type" value="Genomic_DNA"/>
</dbReference>
<proteinExistence type="predicted"/>
<keyword evidence="3" id="KW-1185">Reference proteome</keyword>
<feature type="compositionally biased region" description="Basic and acidic residues" evidence="1">
    <location>
        <begin position="34"/>
        <end position="44"/>
    </location>
</feature>
<name>A0A919QBU5_9ACTN</name>
<gene>
    <name evidence="2" type="ORF">Aph01nite_34560</name>
</gene>
<evidence type="ECO:0000256" key="1">
    <source>
        <dbReference type="SAM" id="MobiDB-lite"/>
    </source>
</evidence>
<sequence length="169" mass="18405">MPPPDTKGGPRLHPESPPSETQPPSNGNVSSPTVRHEADNRNPVDEMRLLVSTVDSQWRAIDAAHGTGYRHGFLDGFAAGQEVGYGRRAYEETQEWQAHKAMITGTADRPDDERKAALDRAYAAGEPCATYHPTGCSRCHRAAMVARRGADYQGGPAEWEPSEPAREVA</sequence>